<sequence length="396" mass="41004">MSQRGSVLDAGTTARLSAATAHVAGPVAVVDLDAFEANAVDLVHRAGGTPVRVASKSVRVRGLLDDVLARPGWAGGMAYSLAEALWLAEHGHTDVLVGYPSVDRASLARLAASPEARSRITVMVDDAAQLALLPRLGSGGPPVQVCLDVDASWRVGPVHLGARRSPVHTPADAAALAGACARTDGVEVRGLMFYEAQVAGLPDVSPAVRFVKRRSIVDLATRRAAVLDAVTAALGYRPPLVNSGGTGSLESSSADPVVTEVTAGSGLLLPALFDGYRNVRPRPAAFLGLDVVRSPAPGLVTVFAGGYPASGPAGRSRLPRVVGPPGARLLRSEGAGEVQTPVRLPPGMDLGVGDRVWFRHAKAGELMERVREVHLVRGDAVVGTLPTYRGEGRAFG</sequence>
<dbReference type="GO" id="GO:0036088">
    <property type="term" value="P:D-serine catabolic process"/>
    <property type="evidence" value="ECO:0007669"/>
    <property type="project" value="TreeGrafter"/>
</dbReference>
<dbReference type="PANTHER" id="PTHR28004">
    <property type="entry name" value="ZGC:162816-RELATED"/>
    <property type="match status" value="1"/>
</dbReference>
<dbReference type="EMBL" id="FONZ01000003">
    <property type="protein sequence ID" value="SFF20514.1"/>
    <property type="molecule type" value="Genomic_DNA"/>
</dbReference>
<dbReference type="InterPro" id="IPR051466">
    <property type="entry name" value="D-amino_acid_metab_enzyme"/>
</dbReference>
<evidence type="ECO:0000313" key="2">
    <source>
        <dbReference type="EMBL" id="SFF20514.1"/>
    </source>
</evidence>
<evidence type="ECO:0000313" key="3">
    <source>
        <dbReference type="Proteomes" id="UP000198520"/>
    </source>
</evidence>
<dbReference type="STRING" id="285351.SAMN04488035_1966"/>
<gene>
    <name evidence="2" type="ORF">SAMN04488035_1966</name>
</gene>
<feature type="domain" description="Alanine racemase N-terminal" evidence="1">
    <location>
        <begin position="30"/>
        <end position="267"/>
    </location>
</feature>
<organism evidence="2 3">
    <name type="scientific">Flavimobilis marinus</name>
    <dbReference type="NCBI Taxonomy" id="285351"/>
    <lineage>
        <taxon>Bacteria</taxon>
        <taxon>Bacillati</taxon>
        <taxon>Actinomycetota</taxon>
        <taxon>Actinomycetes</taxon>
        <taxon>Micrococcales</taxon>
        <taxon>Jonesiaceae</taxon>
        <taxon>Flavimobilis</taxon>
    </lineage>
</organism>
<dbReference type="OrthoDB" id="2445260at2"/>
<dbReference type="SUPFAM" id="SSF51419">
    <property type="entry name" value="PLP-binding barrel"/>
    <property type="match status" value="1"/>
</dbReference>
<dbReference type="Proteomes" id="UP000198520">
    <property type="component" value="Unassembled WGS sequence"/>
</dbReference>
<dbReference type="GO" id="GO:0008721">
    <property type="term" value="F:D-serine ammonia-lyase activity"/>
    <property type="evidence" value="ECO:0007669"/>
    <property type="project" value="TreeGrafter"/>
</dbReference>
<accession>A0A1I2GRF6</accession>
<keyword evidence="3" id="KW-1185">Reference proteome</keyword>
<dbReference type="RefSeq" id="WP_093377969.1">
    <property type="nucleotide sequence ID" value="NZ_BNAN01000003.1"/>
</dbReference>
<name>A0A1I2GRF6_9MICO</name>
<dbReference type="InterPro" id="IPR001608">
    <property type="entry name" value="Ala_racemase_N"/>
</dbReference>
<dbReference type="Pfam" id="PF01168">
    <property type="entry name" value="Ala_racemase_N"/>
    <property type="match status" value="1"/>
</dbReference>
<protein>
    <submittedName>
        <fullName evidence="2">D-serine deaminase, pyridoxal phosphate-dependent</fullName>
    </submittedName>
</protein>
<evidence type="ECO:0000259" key="1">
    <source>
        <dbReference type="Pfam" id="PF01168"/>
    </source>
</evidence>
<dbReference type="InterPro" id="IPR029066">
    <property type="entry name" value="PLP-binding_barrel"/>
</dbReference>
<dbReference type="AlphaFoldDB" id="A0A1I2GRF6"/>
<reference evidence="3" key="1">
    <citation type="submission" date="2016-10" db="EMBL/GenBank/DDBJ databases">
        <authorList>
            <person name="Varghese N."/>
            <person name="Submissions S."/>
        </authorList>
    </citation>
    <scope>NUCLEOTIDE SEQUENCE [LARGE SCALE GENOMIC DNA]</scope>
    <source>
        <strain evidence="3">DSM 19083</strain>
    </source>
</reference>
<proteinExistence type="predicted"/>
<dbReference type="Gene3D" id="3.20.20.10">
    <property type="entry name" value="Alanine racemase"/>
    <property type="match status" value="1"/>
</dbReference>
<dbReference type="PANTHER" id="PTHR28004:SF2">
    <property type="entry name" value="D-SERINE DEHYDRATASE"/>
    <property type="match status" value="1"/>
</dbReference>